<gene>
    <name evidence="3" type="ORF">CLCY_7c00500</name>
</gene>
<dbReference type="AlphaFoldDB" id="A0A0J8DFR9"/>
<feature type="domain" description="DUF7210" evidence="2">
    <location>
        <begin position="1"/>
        <end position="39"/>
    </location>
</feature>
<dbReference type="Proteomes" id="UP000036756">
    <property type="component" value="Unassembled WGS sequence"/>
</dbReference>
<reference evidence="3 4" key="1">
    <citation type="submission" date="2015-06" db="EMBL/GenBank/DDBJ databases">
        <title>Draft genome sequence of the purine-degrading Clostridium cylindrosporum HC-1 (DSM 605).</title>
        <authorList>
            <person name="Poehlein A."/>
            <person name="Schiel-Bengelsdorf B."/>
            <person name="Bengelsdorf F."/>
            <person name="Daniel R."/>
            <person name="Duerre P."/>
        </authorList>
    </citation>
    <scope>NUCLEOTIDE SEQUENCE [LARGE SCALE GENOMIC DNA]</scope>
    <source>
        <strain evidence="3 4">DSM 605</strain>
    </source>
</reference>
<feature type="region of interest" description="Disordered" evidence="1">
    <location>
        <begin position="36"/>
        <end position="70"/>
    </location>
</feature>
<dbReference type="Pfam" id="PF23843">
    <property type="entry name" value="DUF7210"/>
    <property type="match status" value="1"/>
</dbReference>
<proteinExistence type="predicted"/>
<evidence type="ECO:0000259" key="2">
    <source>
        <dbReference type="Pfam" id="PF23843"/>
    </source>
</evidence>
<sequence>MDIKVLDNINHNGKSYKPGDIMRKVTKKDAERLINLGAAEETEETSDVDASDEYDDLEDESSNEDAKKNK</sequence>
<evidence type="ECO:0000313" key="4">
    <source>
        <dbReference type="Proteomes" id="UP000036756"/>
    </source>
</evidence>
<evidence type="ECO:0000313" key="3">
    <source>
        <dbReference type="EMBL" id="KMT23003.1"/>
    </source>
</evidence>
<comment type="caution">
    <text evidence="3">The sequence shown here is derived from an EMBL/GenBank/DDBJ whole genome shotgun (WGS) entry which is preliminary data.</text>
</comment>
<keyword evidence="4" id="KW-1185">Reference proteome</keyword>
<feature type="compositionally biased region" description="Acidic residues" evidence="1">
    <location>
        <begin position="40"/>
        <end position="63"/>
    </location>
</feature>
<dbReference type="STRING" id="1121307.CLCY_7c00500"/>
<name>A0A0J8DFR9_CLOCY</name>
<evidence type="ECO:0000256" key="1">
    <source>
        <dbReference type="SAM" id="MobiDB-lite"/>
    </source>
</evidence>
<dbReference type="OrthoDB" id="2666303at2"/>
<protein>
    <recommendedName>
        <fullName evidence="2">DUF7210 domain-containing protein</fullName>
    </recommendedName>
</protein>
<accession>A0A0J8DFR9</accession>
<dbReference type="EMBL" id="LFVU01000003">
    <property type="protein sequence ID" value="KMT23003.1"/>
    <property type="molecule type" value="Genomic_DNA"/>
</dbReference>
<dbReference type="RefSeq" id="WP_048569389.1">
    <property type="nucleotide sequence ID" value="NZ_LFVU01000003.1"/>
</dbReference>
<dbReference type="InterPro" id="IPR055634">
    <property type="entry name" value="DUF7210"/>
</dbReference>
<dbReference type="PATRIC" id="fig|1121307.3.peg.2332"/>
<organism evidence="3 4">
    <name type="scientific">Clostridium cylindrosporum DSM 605</name>
    <dbReference type="NCBI Taxonomy" id="1121307"/>
    <lineage>
        <taxon>Bacteria</taxon>
        <taxon>Bacillati</taxon>
        <taxon>Bacillota</taxon>
        <taxon>Clostridia</taxon>
        <taxon>Eubacteriales</taxon>
        <taxon>Clostridiaceae</taxon>
        <taxon>Clostridium</taxon>
    </lineage>
</organism>